<protein>
    <recommendedName>
        <fullName evidence="4">DUF4864 domain-containing protein</fullName>
    </recommendedName>
</protein>
<proteinExistence type="predicted"/>
<gene>
    <name evidence="2" type="ORF">KOR34_18890</name>
</gene>
<keyword evidence="3" id="KW-1185">Reference proteome</keyword>
<name>A0A5C5VE93_9BACT</name>
<dbReference type="EMBL" id="SIHJ01000001">
    <property type="protein sequence ID" value="TWT36944.1"/>
    <property type="molecule type" value="Genomic_DNA"/>
</dbReference>
<dbReference type="AlphaFoldDB" id="A0A5C5VE93"/>
<sequence length="181" mass="19016">MGALAAAGFVAGWLGAAAPLGWATTGRTTTSPNSQPIDGPPLPEELSLPRPELSPGQVVAEQMDALSRCRHDRSAIHQVRAFASSANRAATGTDAEFEKMVLSPPYDTMVVNRSWHAGRAAQHGDLATVLVTVVGPNNEVALFRFYLSRDAGEANGSWLTDHVYCLTGGAPPAPATEPSQI</sequence>
<accession>A0A5C5VE93</accession>
<feature type="region of interest" description="Disordered" evidence="1">
    <location>
        <begin position="25"/>
        <end position="52"/>
    </location>
</feature>
<dbReference type="Proteomes" id="UP000316714">
    <property type="component" value="Unassembled WGS sequence"/>
</dbReference>
<evidence type="ECO:0000313" key="3">
    <source>
        <dbReference type="Proteomes" id="UP000316714"/>
    </source>
</evidence>
<comment type="caution">
    <text evidence="2">The sequence shown here is derived from an EMBL/GenBank/DDBJ whole genome shotgun (WGS) entry which is preliminary data.</text>
</comment>
<reference evidence="2 3" key="1">
    <citation type="submission" date="2019-02" db="EMBL/GenBank/DDBJ databases">
        <title>Deep-cultivation of Planctomycetes and their phenomic and genomic characterization uncovers novel biology.</title>
        <authorList>
            <person name="Wiegand S."/>
            <person name="Jogler M."/>
            <person name="Boedeker C."/>
            <person name="Pinto D."/>
            <person name="Vollmers J."/>
            <person name="Rivas-Marin E."/>
            <person name="Kohn T."/>
            <person name="Peeters S.H."/>
            <person name="Heuer A."/>
            <person name="Rast P."/>
            <person name="Oberbeckmann S."/>
            <person name="Bunk B."/>
            <person name="Jeske O."/>
            <person name="Meyerdierks A."/>
            <person name="Storesund J.E."/>
            <person name="Kallscheuer N."/>
            <person name="Luecker S."/>
            <person name="Lage O.M."/>
            <person name="Pohl T."/>
            <person name="Merkel B.J."/>
            <person name="Hornburger P."/>
            <person name="Mueller R.-W."/>
            <person name="Bruemmer F."/>
            <person name="Labrenz M."/>
            <person name="Spormann A.M."/>
            <person name="Op Den Camp H."/>
            <person name="Overmann J."/>
            <person name="Amann R."/>
            <person name="Jetten M.S.M."/>
            <person name="Mascher T."/>
            <person name="Medema M.H."/>
            <person name="Devos D.P."/>
            <person name="Kaster A.-K."/>
            <person name="Ovreas L."/>
            <person name="Rohde M."/>
            <person name="Galperin M.Y."/>
            <person name="Jogler C."/>
        </authorList>
    </citation>
    <scope>NUCLEOTIDE SEQUENCE [LARGE SCALE GENOMIC DNA]</scope>
    <source>
        <strain evidence="2 3">KOR34</strain>
    </source>
</reference>
<evidence type="ECO:0000313" key="2">
    <source>
        <dbReference type="EMBL" id="TWT36944.1"/>
    </source>
</evidence>
<evidence type="ECO:0000256" key="1">
    <source>
        <dbReference type="SAM" id="MobiDB-lite"/>
    </source>
</evidence>
<organism evidence="2 3">
    <name type="scientific">Posidoniimonas corsicana</name>
    <dbReference type="NCBI Taxonomy" id="1938618"/>
    <lineage>
        <taxon>Bacteria</taxon>
        <taxon>Pseudomonadati</taxon>
        <taxon>Planctomycetota</taxon>
        <taxon>Planctomycetia</taxon>
        <taxon>Pirellulales</taxon>
        <taxon>Lacipirellulaceae</taxon>
        <taxon>Posidoniimonas</taxon>
    </lineage>
</organism>
<feature type="compositionally biased region" description="Polar residues" evidence="1">
    <location>
        <begin position="27"/>
        <end position="36"/>
    </location>
</feature>
<evidence type="ECO:0008006" key="4">
    <source>
        <dbReference type="Google" id="ProtNLM"/>
    </source>
</evidence>
<dbReference type="RefSeq" id="WP_228714555.1">
    <property type="nucleotide sequence ID" value="NZ_SIHJ01000001.1"/>
</dbReference>